<evidence type="ECO:0000313" key="1">
    <source>
        <dbReference type="EMBL" id="KAL3268857.1"/>
    </source>
</evidence>
<reference evidence="1 2" key="1">
    <citation type="journal article" date="2021" name="BMC Biol.">
        <title>Horizontally acquired antibacterial genes associated with adaptive radiation of ladybird beetles.</title>
        <authorList>
            <person name="Li H.S."/>
            <person name="Tang X.F."/>
            <person name="Huang Y.H."/>
            <person name="Xu Z.Y."/>
            <person name="Chen M.L."/>
            <person name="Du X.Y."/>
            <person name="Qiu B.Y."/>
            <person name="Chen P.T."/>
            <person name="Zhang W."/>
            <person name="Slipinski A."/>
            <person name="Escalona H.E."/>
            <person name="Waterhouse R.M."/>
            <person name="Zwick A."/>
            <person name="Pang H."/>
        </authorList>
    </citation>
    <scope>NUCLEOTIDE SEQUENCE [LARGE SCALE GENOMIC DNA]</scope>
    <source>
        <strain evidence="1">SYSU2018</strain>
    </source>
</reference>
<evidence type="ECO:0000313" key="2">
    <source>
        <dbReference type="Proteomes" id="UP001516400"/>
    </source>
</evidence>
<name>A0ABD2MRC7_9CUCU</name>
<sequence length="132" mass="14908">MTQQLWNISDGSKLLNFLCPKKDDILKDVTNATDGNKVFRVGRFGANKIRPIRVVFPSAEIAKNILKNKVVIKTPGIKIFGDPTPARREYFNKVRKDLQEKIEAGKTSKTIRYINGRPTIVDKNKEGSSSFD</sequence>
<organism evidence="1 2">
    <name type="scientific">Cryptolaemus montrouzieri</name>
    <dbReference type="NCBI Taxonomy" id="559131"/>
    <lineage>
        <taxon>Eukaryota</taxon>
        <taxon>Metazoa</taxon>
        <taxon>Ecdysozoa</taxon>
        <taxon>Arthropoda</taxon>
        <taxon>Hexapoda</taxon>
        <taxon>Insecta</taxon>
        <taxon>Pterygota</taxon>
        <taxon>Neoptera</taxon>
        <taxon>Endopterygota</taxon>
        <taxon>Coleoptera</taxon>
        <taxon>Polyphaga</taxon>
        <taxon>Cucujiformia</taxon>
        <taxon>Coccinelloidea</taxon>
        <taxon>Coccinellidae</taxon>
        <taxon>Scymninae</taxon>
        <taxon>Scymnini</taxon>
        <taxon>Cryptolaemus</taxon>
    </lineage>
</organism>
<comment type="caution">
    <text evidence="1">The sequence shown here is derived from an EMBL/GenBank/DDBJ whole genome shotgun (WGS) entry which is preliminary data.</text>
</comment>
<proteinExistence type="predicted"/>
<dbReference type="Proteomes" id="UP001516400">
    <property type="component" value="Unassembled WGS sequence"/>
</dbReference>
<dbReference type="EMBL" id="JABFTP020000021">
    <property type="protein sequence ID" value="KAL3268857.1"/>
    <property type="molecule type" value="Genomic_DNA"/>
</dbReference>
<protein>
    <submittedName>
        <fullName evidence="1">Uncharacterized protein</fullName>
    </submittedName>
</protein>
<dbReference type="AlphaFoldDB" id="A0ABD2MRC7"/>
<accession>A0ABD2MRC7</accession>
<gene>
    <name evidence="1" type="ORF">HHI36_007946</name>
</gene>
<keyword evidence="2" id="KW-1185">Reference proteome</keyword>